<dbReference type="SUPFAM" id="SSF54928">
    <property type="entry name" value="RNA-binding domain, RBD"/>
    <property type="match status" value="1"/>
</dbReference>
<dbReference type="OrthoDB" id="267048at2759"/>
<dbReference type="InterPro" id="IPR035979">
    <property type="entry name" value="RBD_domain_sf"/>
</dbReference>
<evidence type="ECO:0000256" key="1">
    <source>
        <dbReference type="ARBA" id="ARBA00022737"/>
    </source>
</evidence>
<keyword evidence="2 3" id="KW-0694">RNA-binding</keyword>
<dbReference type="Proteomes" id="UP000271974">
    <property type="component" value="Unassembled WGS sequence"/>
</dbReference>
<dbReference type="FunFam" id="3.30.70.330:FF:000592">
    <property type="entry name" value="CUGBP Elav-like family member 4"/>
    <property type="match status" value="1"/>
</dbReference>
<reference evidence="6 7" key="1">
    <citation type="submission" date="2019-01" db="EMBL/GenBank/DDBJ databases">
        <title>A draft genome assembly of the solar-powered sea slug Elysia chlorotica.</title>
        <authorList>
            <person name="Cai H."/>
            <person name="Li Q."/>
            <person name="Fang X."/>
            <person name="Li J."/>
            <person name="Curtis N.E."/>
            <person name="Altenburger A."/>
            <person name="Shibata T."/>
            <person name="Feng M."/>
            <person name="Maeda T."/>
            <person name="Schwartz J.A."/>
            <person name="Shigenobu S."/>
            <person name="Lundholm N."/>
            <person name="Nishiyama T."/>
            <person name="Yang H."/>
            <person name="Hasebe M."/>
            <person name="Li S."/>
            <person name="Pierce S.K."/>
            <person name="Wang J."/>
        </authorList>
    </citation>
    <scope>NUCLEOTIDE SEQUENCE [LARGE SCALE GENOMIC DNA]</scope>
    <source>
        <strain evidence="6">EC2010</strain>
        <tissue evidence="6">Whole organism of an adult</tissue>
    </source>
</reference>
<name>A0A3S1H3E6_ELYCH</name>
<dbReference type="InterPro" id="IPR012677">
    <property type="entry name" value="Nucleotide-bd_a/b_plait_sf"/>
</dbReference>
<protein>
    <recommendedName>
        <fullName evidence="5">RRM domain-containing protein</fullName>
    </recommendedName>
</protein>
<evidence type="ECO:0000256" key="4">
    <source>
        <dbReference type="SAM" id="MobiDB-lite"/>
    </source>
</evidence>
<feature type="region of interest" description="Disordered" evidence="4">
    <location>
        <begin position="31"/>
        <end position="68"/>
    </location>
</feature>
<dbReference type="PANTHER" id="PTHR24012">
    <property type="entry name" value="RNA BINDING PROTEIN"/>
    <property type="match status" value="1"/>
</dbReference>
<dbReference type="EMBL" id="RQTK01001209">
    <property type="protein sequence ID" value="RUS71447.1"/>
    <property type="molecule type" value="Genomic_DNA"/>
</dbReference>
<keyword evidence="7" id="KW-1185">Reference proteome</keyword>
<comment type="caution">
    <text evidence="6">The sequence shown here is derived from an EMBL/GenBank/DDBJ whole genome shotgun (WGS) entry which is preliminary data.</text>
</comment>
<feature type="non-terminal residue" evidence="6">
    <location>
        <position position="228"/>
    </location>
</feature>
<evidence type="ECO:0000256" key="2">
    <source>
        <dbReference type="ARBA" id="ARBA00022884"/>
    </source>
</evidence>
<proteinExistence type="predicted"/>
<feature type="compositionally biased region" description="Low complexity" evidence="4">
    <location>
        <begin position="59"/>
        <end position="68"/>
    </location>
</feature>
<dbReference type="AlphaFoldDB" id="A0A3S1H3E6"/>
<accession>A0A3S1H3E6</accession>
<evidence type="ECO:0000259" key="5">
    <source>
        <dbReference type="PROSITE" id="PS50102"/>
    </source>
</evidence>
<organism evidence="6 7">
    <name type="scientific">Elysia chlorotica</name>
    <name type="common">Eastern emerald elysia</name>
    <name type="synonym">Sea slug</name>
    <dbReference type="NCBI Taxonomy" id="188477"/>
    <lineage>
        <taxon>Eukaryota</taxon>
        <taxon>Metazoa</taxon>
        <taxon>Spiralia</taxon>
        <taxon>Lophotrochozoa</taxon>
        <taxon>Mollusca</taxon>
        <taxon>Gastropoda</taxon>
        <taxon>Heterobranchia</taxon>
        <taxon>Euthyneura</taxon>
        <taxon>Panpulmonata</taxon>
        <taxon>Sacoglossa</taxon>
        <taxon>Placobranchoidea</taxon>
        <taxon>Plakobranchidae</taxon>
        <taxon>Elysia</taxon>
    </lineage>
</organism>
<sequence length="228" mass="24538">MLDMMTAVTIPASLLSEAHLSHHFAAHHQHIASPQHVMPPPSALGHALTHATRPPPVSQPSSGSSVLPMKTTPTTVLAPPIPMLDMMTAVTIPASLLSEAHLSHHFAAHHQHIASPQHVMPPPSALGHALTHATRPPPVSQPSSGSSVLPMKDHDAIKLFVGQIPRNLEEKDLRPVFLEFGDIYELTVLKDRFTGMHKGCAFLTYCSRSSALAAQHNLHEQKTLPGVS</sequence>
<evidence type="ECO:0000313" key="6">
    <source>
        <dbReference type="EMBL" id="RUS71447.1"/>
    </source>
</evidence>
<dbReference type="Pfam" id="PF00076">
    <property type="entry name" value="RRM_1"/>
    <property type="match status" value="1"/>
</dbReference>
<evidence type="ECO:0000256" key="3">
    <source>
        <dbReference type="PROSITE-ProRule" id="PRU00176"/>
    </source>
</evidence>
<feature type="region of interest" description="Disordered" evidence="4">
    <location>
        <begin position="125"/>
        <end position="148"/>
    </location>
</feature>
<evidence type="ECO:0000313" key="7">
    <source>
        <dbReference type="Proteomes" id="UP000271974"/>
    </source>
</evidence>
<feature type="domain" description="RRM" evidence="5">
    <location>
        <begin position="157"/>
        <end position="228"/>
    </location>
</feature>
<dbReference type="PROSITE" id="PS50102">
    <property type="entry name" value="RRM"/>
    <property type="match status" value="1"/>
</dbReference>
<dbReference type="GO" id="GO:0003723">
    <property type="term" value="F:RNA binding"/>
    <property type="evidence" value="ECO:0007669"/>
    <property type="project" value="UniProtKB-UniRule"/>
</dbReference>
<dbReference type="SMART" id="SM00360">
    <property type="entry name" value="RRM"/>
    <property type="match status" value="1"/>
</dbReference>
<keyword evidence="1" id="KW-0677">Repeat</keyword>
<dbReference type="Gene3D" id="3.30.70.330">
    <property type="match status" value="1"/>
</dbReference>
<dbReference type="InterPro" id="IPR000504">
    <property type="entry name" value="RRM_dom"/>
</dbReference>
<gene>
    <name evidence="6" type="ORF">EGW08_020788</name>
</gene>